<dbReference type="Proteomes" id="UP000078559">
    <property type="component" value="Chromosome 1"/>
</dbReference>
<keyword evidence="3" id="KW-1185">Reference proteome</keyword>
<evidence type="ECO:0000256" key="1">
    <source>
        <dbReference type="SAM" id="MobiDB-lite"/>
    </source>
</evidence>
<gene>
    <name evidence="2" type="ORF">VM1G_00657</name>
</gene>
<name>A0A194VKH2_CYTMA</name>
<feature type="compositionally biased region" description="Polar residues" evidence="1">
    <location>
        <begin position="17"/>
        <end position="26"/>
    </location>
</feature>
<dbReference type="EMBL" id="CM003098">
    <property type="protein sequence ID" value="KUI64463.1"/>
    <property type="molecule type" value="Genomic_DNA"/>
</dbReference>
<sequence length="229" mass="24711">MDGSSNAWTEEDWAFMSSDSSVTPSWENIPGVYPEETPDDTYNFNGISAVELLAADMSVSGSLEQPSQHMWPTAPDLSQQYGPYAFPDTNIYPGSIGSHPQDDWSISSGLPTHDPLFPMGGISPQPMPTNLSNPFGQVIPTFPQQFADQESGQNISSVDSNFLSDGRIGNPYGVAIETSSSSNSPGSRPSLERGGQPTPNSSVGPEQDENVHHNLQVPAKQRRTRARKA</sequence>
<evidence type="ECO:0000313" key="2">
    <source>
        <dbReference type="EMBL" id="KUI64463.1"/>
    </source>
</evidence>
<feature type="compositionally biased region" description="Low complexity" evidence="1">
    <location>
        <begin position="179"/>
        <end position="189"/>
    </location>
</feature>
<feature type="compositionally biased region" description="Basic residues" evidence="1">
    <location>
        <begin position="220"/>
        <end position="229"/>
    </location>
</feature>
<reference evidence="2" key="1">
    <citation type="submission" date="2014-12" db="EMBL/GenBank/DDBJ databases">
        <title>Genome Sequence of Valsa Canker Pathogens Uncovers a Specific Adaption of Colonization on Woody Bark.</title>
        <authorList>
            <person name="Yin Z."/>
            <person name="Liu H."/>
            <person name="Gao X."/>
            <person name="Li Z."/>
            <person name="Song N."/>
            <person name="Ke X."/>
            <person name="Dai Q."/>
            <person name="Wu Y."/>
            <person name="Sun Y."/>
            <person name="Xu J.-R."/>
            <person name="Kang Z.K."/>
            <person name="Wang L."/>
            <person name="Huang L."/>
        </authorList>
    </citation>
    <scope>NUCLEOTIDE SEQUENCE [LARGE SCALE GENOMIC DNA]</scope>
    <source>
        <strain evidence="2">03-8</strain>
    </source>
</reference>
<organism evidence="2 3">
    <name type="scientific">Cytospora mali</name>
    <name type="common">Apple Valsa canker fungus</name>
    <name type="synonym">Valsa mali</name>
    <dbReference type="NCBI Taxonomy" id="578113"/>
    <lineage>
        <taxon>Eukaryota</taxon>
        <taxon>Fungi</taxon>
        <taxon>Dikarya</taxon>
        <taxon>Ascomycota</taxon>
        <taxon>Pezizomycotina</taxon>
        <taxon>Sordariomycetes</taxon>
        <taxon>Sordariomycetidae</taxon>
        <taxon>Diaporthales</taxon>
        <taxon>Cytosporaceae</taxon>
        <taxon>Cytospora</taxon>
    </lineage>
</organism>
<feature type="region of interest" description="Disordered" evidence="1">
    <location>
        <begin position="1"/>
        <end position="40"/>
    </location>
</feature>
<feature type="compositionally biased region" description="Polar residues" evidence="1">
    <location>
        <begin position="149"/>
        <end position="163"/>
    </location>
</feature>
<evidence type="ECO:0000313" key="3">
    <source>
        <dbReference type="Proteomes" id="UP000078559"/>
    </source>
</evidence>
<feature type="region of interest" description="Disordered" evidence="1">
    <location>
        <begin position="149"/>
        <end position="229"/>
    </location>
</feature>
<proteinExistence type="predicted"/>
<accession>A0A194VKH2</accession>
<protein>
    <submittedName>
        <fullName evidence="2">Uncharacterized protein</fullName>
    </submittedName>
</protein>
<dbReference type="AlphaFoldDB" id="A0A194VKH2"/>